<protein>
    <recommendedName>
        <fullName evidence="2">Phage terminase large subunit N-terminal domain-containing protein</fullName>
    </recommendedName>
</protein>
<feature type="non-terminal residue" evidence="1">
    <location>
        <position position="201"/>
    </location>
</feature>
<organism evidence="1">
    <name type="scientific">marine sediment metagenome</name>
    <dbReference type="NCBI Taxonomy" id="412755"/>
    <lineage>
        <taxon>unclassified sequences</taxon>
        <taxon>metagenomes</taxon>
        <taxon>ecological metagenomes</taxon>
    </lineage>
</organism>
<gene>
    <name evidence="1" type="ORF">S01H1_07690</name>
</gene>
<evidence type="ECO:0008006" key="2">
    <source>
        <dbReference type="Google" id="ProtNLM"/>
    </source>
</evidence>
<comment type="caution">
    <text evidence="1">The sequence shown here is derived from an EMBL/GenBank/DDBJ whole genome shotgun (WGS) entry which is preliminary data.</text>
</comment>
<name>X0S437_9ZZZZ</name>
<accession>X0S437</accession>
<proteinExistence type="predicted"/>
<dbReference type="AlphaFoldDB" id="X0S437"/>
<dbReference type="EMBL" id="BARS01003953">
    <property type="protein sequence ID" value="GAF70697.1"/>
    <property type="molecule type" value="Genomic_DNA"/>
</dbReference>
<sequence length="201" mass="22872">MPNPAAVKGQQEAALMETLQGFKYDPLAFVEYAYPWGEKGTPLQRYPGPRRWQRDEFRRIADHLQTDMEKQRIGLPPSPYYLAISSGRGPGKSAFLGMLGDFVASCWIGSTTIMTANTETQLRSRTMAELGKWHTLSINSHWFDKSSMTLRPQKWFADMIKNQLRIDTQYYYVEGQSWSAENPDAFAGAHSTVGMALFMDE</sequence>
<evidence type="ECO:0000313" key="1">
    <source>
        <dbReference type="EMBL" id="GAF70697.1"/>
    </source>
</evidence>
<reference evidence="1" key="1">
    <citation type="journal article" date="2014" name="Front. Microbiol.">
        <title>High frequency of phylogenetically diverse reductive dehalogenase-homologous genes in deep subseafloor sedimentary metagenomes.</title>
        <authorList>
            <person name="Kawai M."/>
            <person name="Futagami T."/>
            <person name="Toyoda A."/>
            <person name="Takaki Y."/>
            <person name="Nishi S."/>
            <person name="Hori S."/>
            <person name="Arai W."/>
            <person name="Tsubouchi T."/>
            <person name="Morono Y."/>
            <person name="Uchiyama I."/>
            <person name="Ito T."/>
            <person name="Fujiyama A."/>
            <person name="Inagaki F."/>
            <person name="Takami H."/>
        </authorList>
    </citation>
    <scope>NUCLEOTIDE SEQUENCE</scope>
    <source>
        <strain evidence="1">Expedition CK06-06</strain>
    </source>
</reference>